<gene>
    <name evidence="1" type="ORF">PGIGA_G00234370</name>
</gene>
<sequence>MKMTPKQSAAFIVLLFHCLMPANGIVLDPQLHPPKDTHLRHAGGSLILICRGSTQLQWKLASRDLSSEGVQVEPCEQTANCSKLVIHNLKYTDTGYYTCSHDNSREHESSTYVFVKDHHHPFLETFSEKILFAYRNEKFLEIPCRTTSPSQNVTLETIPPMKDSVNGMSWDPKVGFRIPLGPYKSYERITCATSVNGKKVTTSFILLHRSNVLEDVRITPEHPRVLVGDTLTLTCSGNTTFNGRIEFDWQFQNRPVSRTHNTYRRRSDPNKVIVMNSKLTIPNVTVEDNGIYICTATVDGSKKHASVKVIVHEHPFLNVTHGTHKVVSTEEGKRWDFKPQVSALRAPDKELWYNDGFPINASLCYDIMDYKLIIKEVKEKDAGVFTIALSNQKNRLHGKISCTFFVSGIVLDPQLHPPKDTHLQHAGGSLILICRGSTQVQWKLASRDLSSEGVQVEPCELTANCSKLVIHNLKYTDTGYYTCSHNNSREHESSTYVFVKDHRHPFLETFSEKILFAYRDEKSLEIPCRTTSPSQNVTLETHPPMKNSVKARMSWDPKVGFRIPLGSYKTYDMIICATMVNGAKVTSNFILLRRTRVLNNVRITPEHPRVLVGDTLNLTCSGDTTFNGRIKFDWEFQYSPIGRTHNTHVRRSDPNKVIVMNSKLTIPNVTVEDNGIYNCTATLDGSKKHASVKVIVHEHPFLNVTHGTHKVVNIEEGKRWDFKPQVDALPAPDKIVWYKDGFPINASLCYEVMGYNLIIKEVKEKDAGVFTIALSTQKYGLHRNISYTLLVNMKPRISEEEVAPVGPQTYRLGQEHQLTCTVFGFPKPNITWLWQPCDSNPKLTQCKLCCDPIPVKDSTNYSCPANLIKDVSIQHKEINGRNKIISTLIVMANVSGVYTCKASNEMGERTMTTHFYVNDHPQSFEVKPLTAIEGDDITLICQGTRFLYDRLSWYDSQSRLVQSDSSIQISPYSVSLSLRLKNVSRNHTNGYECRAINLNTKNEVNTTSNLIIDERIVPWLIQNLTSQDVNSSSTLTLACLAHGVPPPFITWYKDKIPITEGPGITLKDNGVLIIQRVKKEDEGMYECQASNAKGVATSSAVITVLGDEGKPNIEVIILVCTGAAATFLWIMLILFIRKLRKPSSADLKTGYLSIIMDPDQMPLNEQWDRLPYDSSKWEFPRDRLRLGKTLGHGAFGKVVEASAFGIDKLSTCKTVAVKMLKGGATNSECRALMSELKILIHIGHHLNVVNLLGACTKQGGPLMIIVEYCKYGNLSNYLRSKRGDFVVYKSQDGKALLSSSGCELSELLKRRLESVASTGSSASSGFIEDKSYCDSEEEEEESEDLYKRVLTLEDLICYSFQVAKGMEFLASRKCIHRDLAARNILLSENNVVKICDFGLARDVYKDPDYVRKGDARLPLKWMAPEAIFDKIYTTQSDVWSFGVLMWEIFSLGASPYPGVQIDEEFCCRLKEGTRMRAPEYASSEIYQTMLDCWHGERQQRPTFTELVERLGDLLQASVQQEGKHYIPINTALLTKADPSNPDPTEETSMRPVSLRNSRGSWNIKVRPGSIKTFDDVTVESGTNDMHEGGHLDSGMGLSSDDLKKLKHLDSLVQPLSIMALAMKTKSKESVLSEGDKEKYPSPVPSLDFGLEDSSLDPELECHSPPPDYNYVVRYSTPPV</sequence>
<accession>A0ACC5WLM4</accession>
<reference evidence="1 2" key="1">
    <citation type="journal article" date="2022" name="bioRxiv">
        <title>An ancient truncated duplication of the anti-Mullerian hormone receptor type 2 gene is a potential conserved master sex determinant in the Pangasiidae catfish family.</title>
        <authorList>
            <person name="Wen M."/>
            <person name="Pan Q."/>
            <person name="Jouanno E."/>
            <person name="Montfort J."/>
            <person name="Zahm M."/>
            <person name="Cabau C."/>
            <person name="Klopp C."/>
            <person name="Iampietro C."/>
            <person name="Roques C."/>
            <person name="Bouchez O."/>
            <person name="Castinel A."/>
            <person name="Donnadieu C."/>
            <person name="Parrinello H."/>
            <person name="Poncet C."/>
            <person name="Belmonte E."/>
            <person name="Gautier V."/>
            <person name="Avarre J.-C."/>
            <person name="Dugue R."/>
            <person name="Gustiano R."/>
            <person name="Ha T.T.T."/>
            <person name="Campet M."/>
            <person name="Sriphairoj K."/>
            <person name="Ribolli J."/>
            <person name="de Almeida F.L."/>
            <person name="Desvignes T."/>
            <person name="Postlethwait J.H."/>
            <person name="Bucao C.F."/>
            <person name="Robinson-Rechavi M."/>
            <person name="Bobe J."/>
            <person name="Herpin A."/>
            <person name="Guiguen Y."/>
        </authorList>
    </citation>
    <scope>NUCLEOTIDE SEQUENCE [LARGE SCALE GENOMIC DNA]</scope>
    <source>
        <strain evidence="1">YG-Dec2019</strain>
    </source>
</reference>
<keyword evidence="2" id="KW-1185">Reference proteome</keyword>
<dbReference type="Proteomes" id="UP000829447">
    <property type="component" value="Linkage Group LG7"/>
</dbReference>
<evidence type="ECO:0000313" key="1">
    <source>
        <dbReference type="EMBL" id="MCI4379952.1"/>
    </source>
</evidence>
<comment type="caution">
    <text evidence="1">The sequence shown here is derived from an EMBL/GenBank/DDBJ whole genome shotgun (WGS) entry which is preliminary data.</text>
</comment>
<organism evidence="1 2">
    <name type="scientific">Pangasianodon gigas</name>
    <name type="common">Mekong giant catfish</name>
    <name type="synonym">Pangasius gigas</name>
    <dbReference type="NCBI Taxonomy" id="30993"/>
    <lineage>
        <taxon>Eukaryota</taxon>
        <taxon>Metazoa</taxon>
        <taxon>Chordata</taxon>
        <taxon>Craniata</taxon>
        <taxon>Vertebrata</taxon>
        <taxon>Euteleostomi</taxon>
        <taxon>Actinopterygii</taxon>
        <taxon>Neopterygii</taxon>
        <taxon>Teleostei</taxon>
        <taxon>Ostariophysi</taxon>
        <taxon>Siluriformes</taxon>
        <taxon>Pangasiidae</taxon>
        <taxon>Pangasianodon</taxon>
    </lineage>
</organism>
<protein>
    <submittedName>
        <fullName evidence="1">Uncharacterized protein</fullName>
    </submittedName>
</protein>
<proteinExistence type="predicted"/>
<name>A0ACC5WLM4_PANGG</name>
<evidence type="ECO:0000313" key="2">
    <source>
        <dbReference type="Proteomes" id="UP000829447"/>
    </source>
</evidence>
<dbReference type="EMBL" id="CM040460">
    <property type="protein sequence ID" value="MCI4379952.1"/>
    <property type="molecule type" value="Genomic_DNA"/>
</dbReference>